<dbReference type="PANTHER" id="PTHR43767">
    <property type="entry name" value="LONG-CHAIN-FATTY-ACID--COA LIGASE"/>
    <property type="match status" value="1"/>
</dbReference>
<dbReference type="EC" id="6.2.1.3" evidence="5"/>
<dbReference type="OrthoDB" id="9766486at2"/>
<dbReference type="InterPro" id="IPR020845">
    <property type="entry name" value="AMP-binding_CS"/>
</dbReference>
<comment type="caution">
    <text evidence="10">The sequence shown here is derived from an EMBL/GenBank/DDBJ whole genome shotgun (WGS) entry which is preliminary data.</text>
</comment>
<protein>
    <recommendedName>
        <fullName evidence="6">Long-chain-fatty-acid--CoA ligase</fullName>
        <ecNumber evidence="5">6.2.1.3</ecNumber>
    </recommendedName>
    <alternativeName>
        <fullName evidence="7">Long-chain acyl-CoA synthetase</fullName>
    </alternativeName>
</protein>
<name>A0A3S0IAF3_9BURK</name>
<evidence type="ECO:0000313" key="11">
    <source>
        <dbReference type="Proteomes" id="UP000267418"/>
    </source>
</evidence>
<dbReference type="Gene3D" id="3.40.50.12780">
    <property type="entry name" value="N-terminal domain of ligase-like"/>
    <property type="match status" value="1"/>
</dbReference>
<dbReference type="GO" id="GO:0016020">
    <property type="term" value="C:membrane"/>
    <property type="evidence" value="ECO:0007669"/>
    <property type="project" value="UniProtKB-SubCell"/>
</dbReference>
<accession>A0A3S0IAF3</accession>
<dbReference type="AlphaFoldDB" id="A0A3S0IAF3"/>
<evidence type="ECO:0000256" key="1">
    <source>
        <dbReference type="ARBA" id="ARBA00004170"/>
    </source>
</evidence>
<dbReference type="EMBL" id="RXOE01000010">
    <property type="protein sequence ID" value="RTQ31211.1"/>
    <property type="molecule type" value="Genomic_DNA"/>
</dbReference>
<dbReference type="InterPro" id="IPR000873">
    <property type="entry name" value="AMP-dep_synth/lig_dom"/>
</dbReference>
<reference evidence="10 11" key="1">
    <citation type="submission" date="2018-12" db="EMBL/GenBank/DDBJ databases">
        <title>The genome of Variovorax gossypii DSM 100435.</title>
        <authorList>
            <person name="Gao J."/>
            <person name="Sun J."/>
        </authorList>
    </citation>
    <scope>NUCLEOTIDE SEQUENCE [LARGE SCALE GENOMIC DNA]</scope>
    <source>
        <strain evidence="10 11">DSM 100435</strain>
    </source>
</reference>
<proteinExistence type="predicted"/>
<dbReference type="Pfam" id="PF13193">
    <property type="entry name" value="AMP-binding_C"/>
    <property type="match status" value="1"/>
</dbReference>
<dbReference type="InterPro" id="IPR025110">
    <property type="entry name" value="AMP-bd_C"/>
</dbReference>
<keyword evidence="3 10" id="KW-0436">Ligase</keyword>
<keyword evidence="11" id="KW-1185">Reference proteome</keyword>
<evidence type="ECO:0000259" key="9">
    <source>
        <dbReference type="Pfam" id="PF13193"/>
    </source>
</evidence>
<dbReference type="Gene3D" id="3.30.300.30">
    <property type="match status" value="1"/>
</dbReference>
<dbReference type="PROSITE" id="PS00455">
    <property type="entry name" value="AMP_BINDING"/>
    <property type="match status" value="1"/>
</dbReference>
<dbReference type="CDD" id="cd05936">
    <property type="entry name" value="FC-FACS_FadD_like"/>
    <property type="match status" value="1"/>
</dbReference>
<evidence type="ECO:0000256" key="5">
    <source>
        <dbReference type="ARBA" id="ARBA00026121"/>
    </source>
</evidence>
<comment type="pathway">
    <text evidence="2">Lipid metabolism; fatty acid beta-oxidation.</text>
</comment>
<gene>
    <name evidence="10" type="ORF">EJP69_27225</name>
</gene>
<evidence type="ECO:0000256" key="2">
    <source>
        <dbReference type="ARBA" id="ARBA00005005"/>
    </source>
</evidence>
<evidence type="ECO:0000256" key="7">
    <source>
        <dbReference type="ARBA" id="ARBA00042773"/>
    </source>
</evidence>
<evidence type="ECO:0000256" key="3">
    <source>
        <dbReference type="ARBA" id="ARBA00022598"/>
    </source>
</evidence>
<feature type="domain" description="AMP-binding enzyme C-terminal" evidence="9">
    <location>
        <begin position="488"/>
        <end position="563"/>
    </location>
</feature>
<sequence length="579" mass="62860">MATPSPACPAASFGDSTPWTRAYPPGMRWDAELPVKPVQQMLDEAVERWPDRSAVEFMGQAITYRELGAAVERAAKGLQDLGVKPGVHVGLYLPNTPHYPIAFFAVLKAGGTVVNYSPLDAERVLAHKIEDSRTDILVTLDLVNLYPQMARLLDNSRLKTLVVGSLGDYGAMGDKVQAQLQGAGQIAPVPVDERHVRFTDLLKSEGTHKTHPLGDLAEEIVVLQYTGGTTGLPKGAMLTHANLTSASAQYYESTKGDPPILDEGTERFLVVLPLFHIFALSAAMLLGVRLGAALVLHTRFDVDAVMNELAASRISVFPGVPTMYTAILSHPKAKEMDLRSLKFCGSGGAPLPVEVEQRFFELTGCHLNEGWGMTETSPVGTFTPARGLRKAGSCGMPLPRVRIKLVSLDDPTQDITAFGEAGELCIKGPNVMKGYWNNPKATAESMTADGYFRSGDVAKMDADGYLYIVDRTKDMLLCGGYNVYPRVLEEAVYEHPSVAEVCVIGIPDEYRGQSPKAFVKLKDGAPGLTLDELKSFLKNRLGKHEMIGALEIRAELPKTPVGKLSKKDLVDEEARKRAA</sequence>
<dbReference type="RefSeq" id="WP_126473438.1">
    <property type="nucleotide sequence ID" value="NZ_RXOE01000010.1"/>
</dbReference>
<organism evidence="10 11">
    <name type="scientific">Variovorax gossypii</name>
    <dbReference type="NCBI Taxonomy" id="1679495"/>
    <lineage>
        <taxon>Bacteria</taxon>
        <taxon>Pseudomonadati</taxon>
        <taxon>Pseudomonadota</taxon>
        <taxon>Betaproteobacteria</taxon>
        <taxon>Burkholderiales</taxon>
        <taxon>Comamonadaceae</taxon>
        <taxon>Variovorax</taxon>
    </lineage>
</organism>
<dbReference type="InterPro" id="IPR045851">
    <property type="entry name" value="AMP-bd_C_sf"/>
</dbReference>
<evidence type="ECO:0000256" key="6">
    <source>
        <dbReference type="ARBA" id="ARBA00039545"/>
    </source>
</evidence>
<keyword evidence="4" id="KW-0472">Membrane</keyword>
<evidence type="ECO:0000256" key="4">
    <source>
        <dbReference type="ARBA" id="ARBA00023136"/>
    </source>
</evidence>
<feature type="domain" description="AMP-dependent synthetase/ligase" evidence="8">
    <location>
        <begin position="42"/>
        <end position="436"/>
    </location>
</feature>
<dbReference type="Pfam" id="PF00501">
    <property type="entry name" value="AMP-binding"/>
    <property type="match status" value="1"/>
</dbReference>
<dbReference type="GO" id="GO:0004467">
    <property type="term" value="F:long-chain fatty acid-CoA ligase activity"/>
    <property type="evidence" value="ECO:0007669"/>
    <property type="project" value="UniProtKB-EC"/>
</dbReference>
<dbReference type="PANTHER" id="PTHR43767:SF8">
    <property type="entry name" value="LONG-CHAIN-FATTY-ACID--COA LIGASE"/>
    <property type="match status" value="1"/>
</dbReference>
<dbReference type="InterPro" id="IPR042099">
    <property type="entry name" value="ANL_N_sf"/>
</dbReference>
<evidence type="ECO:0000313" key="10">
    <source>
        <dbReference type="EMBL" id="RTQ31211.1"/>
    </source>
</evidence>
<dbReference type="InterPro" id="IPR050237">
    <property type="entry name" value="ATP-dep_AMP-bd_enzyme"/>
</dbReference>
<dbReference type="Proteomes" id="UP000267418">
    <property type="component" value="Unassembled WGS sequence"/>
</dbReference>
<evidence type="ECO:0000259" key="8">
    <source>
        <dbReference type="Pfam" id="PF00501"/>
    </source>
</evidence>
<comment type="subcellular location">
    <subcellularLocation>
        <location evidence="1">Membrane</location>
        <topology evidence="1">Peripheral membrane protein</topology>
    </subcellularLocation>
</comment>
<dbReference type="SUPFAM" id="SSF56801">
    <property type="entry name" value="Acetyl-CoA synthetase-like"/>
    <property type="match status" value="1"/>
</dbReference>